<dbReference type="Proteomes" id="UP000195152">
    <property type="component" value="Unassembled WGS sequence"/>
</dbReference>
<dbReference type="EMBL" id="NFCF01000063">
    <property type="protein sequence ID" value="OTW50791.1"/>
    <property type="molecule type" value="Genomic_DNA"/>
</dbReference>
<dbReference type="RefSeq" id="WP_000364305.1">
    <property type="nucleotide sequence ID" value="NZ_NFCF01000063.1"/>
</dbReference>
<proteinExistence type="predicted"/>
<evidence type="ECO:0000313" key="1">
    <source>
        <dbReference type="EMBL" id="OTW50791.1"/>
    </source>
</evidence>
<gene>
    <name evidence="1" type="ORF">BK699_09585</name>
</gene>
<sequence>MDLIVGSIVKIINKAKWEGHAGRIVSIDDSVVKPYRVALNNGQHNNYGAGQLKVSNEKPKIHINANDIRGNSLRIDFYTASIINTDDGTSIIMPVKENDFEVVTVKTNSIYFETSLV</sequence>
<dbReference type="AlphaFoldDB" id="A0A242WD16"/>
<reference evidence="1 2" key="1">
    <citation type="submission" date="2016-10" db="EMBL/GenBank/DDBJ databases">
        <title>Comparative genomics of Bacillus thuringiensis reveals a path to pathogens against multiple invertebrate hosts.</title>
        <authorList>
            <person name="Zheng J."/>
            <person name="Gao Q."/>
            <person name="Liu H."/>
            <person name="Peng D."/>
            <person name="Ruan L."/>
            <person name="Sun M."/>
        </authorList>
    </citation>
    <scope>NUCLEOTIDE SEQUENCE [LARGE SCALE GENOMIC DNA]</scope>
    <source>
        <strain evidence="1">BGSC 4AC1</strain>
    </source>
</reference>
<accession>A0A242WD16</accession>
<protein>
    <submittedName>
        <fullName evidence="1">Uncharacterized protein</fullName>
    </submittedName>
</protein>
<evidence type="ECO:0000313" key="2">
    <source>
        <dbReference type="Proteomes" id="UP000195152"/>
    </source>
</evidence>
<name>A0A242WD16_BACTU</name>
<comment type="caution">
    <text evidence="1">The sequence shown here is derived from an EMBL/GenBank/DDBJ whole genome shotgun (WGS) entry which is preliminary data.</text>
</comment>
<organism evidence="1 2">
    <name type="scientific">Bacillus thuringiensis serovar mexicanensis</name>
    <dbReference type="NCBI Taxonomy" id="180868"/>
    <lineage>
        <taxon>Bacteria</taxon>
        <taxon>Bacillati</taxon>
        <taxon>Bacillota</taxon>
        <taxon>Bacilli</taxon>
        <taxon>Bacillales</taxon>
        <taxon>Bacillaceae</taxon>
        <taxon>Bacillus</taxon>
        <taxon>Bacillus cereus group</taxon>
    </lineage>
</organism>